<comment type="caution">
    <text evidence="4">The sequence shown here is derived from an EMBL/GenBank/DDBJ whole genome shotgun (WGS) entry which is preliminary data.</text>
</comment>
<dbReference type="PANTHER" id="PTHR30204:SF89">
    <property type="entry name" value="HTH MERR-TYPE DOMAIN-CONTAINING PROTEIN"/>
    <property type="match status" value="1"/>
</dbReference>
<feature type="domain" description="HTH merR-type" evidence="3">
    <location>
        <begin position="25"/>
        <end position="83"/>
    </location>
</feature>
<proteinExistence type="predicted"/>
<evidence type="ECO:0000256" key="1">
    <source>
        <dbReference type="ARBA" id="ARBA00023125"/>
    </source>
</evidence>
<evidence type="ECO:0000256" key="2">
    <source>
        <dbReference type="SAM" id="MobiDB-lite"/>
    </source>
</evidence>
<feature type="compositionally biased region" description="Pro residues" evidence="2">
    <location>
        <begin position="97"/>
        <end position="108"/>
    </location>
</feature>
<dbReference type="Gene3D" id="1.10.1660.10">
    <property type="match status" value="1"/>
</dbReference>
<dbReference type="PANTHER" id="PTHR30204">
    <property type="entry name" value="REDOX-CYCLING DRUG-SENSING TRANSCRIPTIONAL ACTIVATOR SOXR"/>
    <property type="match status" value="1"/>
</dbReference>
<reference evidence="5" key="1">
    <citation type="journal article" date="2019" name="Int. J. Syst. Evol. Microbiol.">
        <title>The Global Catalogue of Microorganisms (GCM) 10K type strain sequencing project: providing services to taxonomists for standard genome sequencing and annotation.</title>
        <authorList>
            <consortium name="The Broad Institute Genomics Platform"/>
            <consortium name="The Broad Institute Genome Sequencing Center for Infectious Disease"/>
            <person name="Wu L."/>
            <person name="Ma J."/>
        </authorList>
    </citation>
    <scope>NUCLEOTIDE SEQUENCE [LARGE SCALE GENOMIC DNA]</scope>
    <source>
        <strain evidence="5">JCM 17809</strain>
    </source>
</reference>
<name>A0ABP8KF66_9MICO</name>
<dbReference type="InterPro" id="IPR047057">
    <property type="entry name" value="MerR_fam"/>
</dbReference>
<dbReference type="EMBL" id="BAABGM010000012">
    <property type="protein sequence ID" value="GAA4405420.1"/>
    <property type="molecule type" value="Genomic_DNA"/>
</dbReference>
<evidence type="ECO:0000259" key="3">
    <source>
        <dbReference type="PROSITE" id="PS50937"/>
    </source>
</evidence>
<keyword evidence="1" id="KW-0238">DNA-binding</keyword>
<dbReference type="CDD" id="cd00592">
    <property type="entry name" value="HTH_MerR-like"/>
    <property type="match status" value="1"/>
</dbReference>
<sequence>MSPEATAGRLTVGAVVRALAEEFPDVTISKVRFLEAEGLVTPQRTPSGYRQFSTADVERLRYVLRAQRDRFWPLRVIRDNLDAIDRGLTPGDGPDAHPVPPAPAPDPAVPDAGDLAARPDLRLTAAELARASGLSPTVVADLGAHGLLRPGPDGLHDESDLRVARAAAGLAGYGVEPRHLRGFRAAADREVGLVEQVVGPRRGRDGQRHAAEVAHLCLSLHAALVRAGLGARKV</sequence>
<organism evidence="4 5">
    <name type="scientific">Fodinibacter luteus</name>
    <dbReference type="NCBI Taxonomy" id="552064"/>
    <lineage>
        <taxon>Bacteria</taxon>
        <taxon>Bacillati</taxon>
        <taxon>Actinomycetota</taxon>
        <taxon>Actinomycetes</taxon>
        <taxon>Micrococcales</taxon>
        <taxon>Intrasporangiaceae</taxon>
        <taxon>Fodinibacter (ex Wang et al. 2009)</taxon>
    </lineage>
</organism>
<dbReference type="InterPro" id="IPR000551">
    <property type="entry name" value="MerR-type_HTH_dom"/>
</dbReference>
<dbReference type="InterPro" id="IPR009061">
    <property type="entry name" value="DNA-bd_dom_put_sf"/>
</dbReference>
<dbReference type="Pfam" id="PF13411">
    <property type="entry name" value="MerR_1"/>
    <property type="match status" value="1"/>
</dbReference>
<evidence type="ECO:0000313" key="5">
    <source>
        <dbReference type="Proteomes" id="UP001500945"/>
    </source>
</evidence>
<gene>
    <name evidence="4" type="ORF">GCM10023168_19070</name>
</gene>
<feature type="region of interest" description="Disordered" evidence="2">
    <location>
        <begin position="86"/>
        <end position="114"/>
    </location>
</feature>
<dbReference type="PROSITE" id="PS50937">
    <property type="entry name" value="HTH_MERR_2"/>
    <property type="match status" value="1"/>
</dbReference>
<keyword evidence="5" id="KW-1185">Reference proteome</keyword>
<dbReference type="SMART" id="SM00422">
    <property type="entry name" value="HTH_MERR"/>
    <property type="match status" value="1"/>
</dbReference>
<protein>
    <submittedName>
        <fullName evidence="4">MerR family transcriptional regulator</fullName>
    </submittedName>
</protein>
<dbReference type="Proteomes" id="UP001500945">
    <property type="component" value="Unassembled WGS sequence"/>
</dbReference>
<dbReference type="SUPFAM" id="SSF46955">
    <property type="entry name" value="Putative DNA-binding domain"/>
    <property type="match status" value="1"/>
</dbReference>
<accession>A0ABP8KF66</accession>
<evidence type="ECO:0000313" key="4">
    <source>
        <dbReference type="EMBL" id="GAA4405420.1"/>
    </source>
</evidence>